<dbReference type="PRINTS" id="PR00421">
    <property type="entry name" value="THIOREDOXIN"/>
</dbReference>
<evidence type="ECO:0000313" key="4">
    <source>
        <dbReference type="Proteomes" id="UP000005220"/>
    </source>
</evidence>
<dbReference type="InParanoid" id="H2AXC0"/>
<dbReference type="PROSITE" id="PS51352">
    <property type="entry name" value="THIOREDOXIN_2"/>
    <property type="match status" value="1"/>
</dbReference>
<dbReference type="eggNOG" id="KOG0907">
    <property type="taxonomic scope" value="Eukaryota"/>
</dbReference>
<protein>
    <recommendedName>
        <fullName evidence="2">Thioredoxin domain-containing protein</fullName>
    </recommendedName>
</protein>
<evidence type="ECO:0000313" key="3">
    <source>
        <dbReference type="EMBL" id="CCF59020.1"/>
    </source>
</evidence>
<reference evidence="3 4" key="1">
    <citation type="journal article" date="2011" name="Proc. Natl. Acad. Sci. U.S.A.">
        <title>Evolutionary erosion of yeast sex chromosomes by mating-type switching accidents.</title>
        <authorList>
            <person name="Gordon J.L."/>
            <person name="Armisen D."/>
            <person name="Proux-Wera E."/>
            <person name="Oheigeartaigh S.S."/>
            <person name="Byrne K.P."/>
            <person name="Wolfe K.H."/>
        </authorList>
    </citation>
    <scope>NUCLEOTIDE SEQUENCE [LARGE SCALE GENOMIC DNA]</scope>
    <source>
        <strain evidence="4">ATCC 22294 / BCRC 22015 / CBS 2517 / CECT 1963 / NBRC 1671 / NRRL Y-8276</strain>
    </source>
</reference>
<dbReference type="InterPro" id="IPR013766">
    <property type="entry name" value="Thioredoxin_domain"/>
</dbReference>
<feature type="domain" description="Thioredoxin" evidence="2">
    <location>
        <begin position="10"/>
        <end position="127"/>
    </location>
</feature>
<dbReference type="RefSeq" id="XP_003958155.1">
    <property type="nucleotide sequence ID" value="XM_003958106.1"/>
</dbReference>
<dbReference type="AlphaFoldDB" id="H2AXC0"/>
<evidence type="ECO:0000259" key="2">
    <source>
        <dbReference type="PROSITE" id="PS51352"/>
    </source>
</evidence>
<dbReference type="GO" id="GO:0005739">
    <property type="term" value="C:mitochondrion"/>
    <property type="evidence" value="ECO:0007669"/>
    <property type="project" value="EnsemblFungi"/>
</dbReference>
<keyword evidence="1" id="KW-1015">Disulfide bond</keyword>
<proteinExistence type="predicted"/>
<evidence type="ECO:0000256" key="1">
    <source>
        <dbReference type="ARBA" id="ARBA00023157"/>
    </source>
</evidence>
<dbReference type="FunCoup" id="H2AXC0">
    <property type="interactions" value="135"/>
</dbReference>
<dbReference type="HOGENOM" id="CLU_090389_14_6_1"/>
<dbReference type="GO" id="GO:0015036">
    <property type="term" value="F:disulfide oxidoreductase activity"/>
    <property type="evidence" value="ECO:0007669"/>
    <property type="project" value="EnsemblFungi"/>
</dbReference>
<dbReference type="Pfam" id="PF00085">
    <property type="entry name" value="Thioredoxin"/>
    <property type="match status" value="1"/>
</dbReference>
<accession>H2AXC0</accession>
<keyword evidence="4" id="KW-1185">Reference proteome</keyword>
<gene>
    <name evidence="3" type="primary">KAFR0F04250</name>
    <name evidence="3" type="ORF">KAFR_0F04250</name>
</gene>
<dbReference type="GeneID" id="13884487"/>
<dbReference type="OrthoDB" id="10263751at2759"/>
<name>H2AXC0_KAZAF</name>
<dbReference type="Proteomes" id="UP000005220">
    <property type="component" value="Chromosome 6"/>
</dbReference>
<dbReference type="STRING" id="1071382.H2AXC0"/>
<dbReference type="KEGG" id="kaf:KAFR_0F04250"/>
<organism evidence="3 4">
    <name type="scientific">Kazachstania africana (strain ATCC 22294 / BCRC 22015 / CBS 2517 / CECT 1963 / NBRC 1671 / NRRL Y-8276)</name>
    <name type="common">Yeast</name>
    <name type="synonym">Kluyveromyces africanus</name>
    <dbReference type="NCBI Taxonomy" id="1071382"/>
    <lineage>
        <taxon>Eukaryota</taxon>
        <taxon>Fungi</taxon>
        <taxon>Dikarya</taxon>
        <taxon>Ascomycota</taxon>
        <taxon>Saccharomycotina</taxon>
        <taxon>Saccharomycetes</taxon>
        <taxon>Saccharomycetales</taxon>
        <taxon>Saccharomycetaceae</taxon>
        <taxon>Kazachstania</taxon>
    </lineage>
</organism>
<dbReference type="CDD" id="cd02947">
    <property type="entry name" value="TRX_family"/>
    <property type="match status" value="1"/>
</dbReference>
<dbReference type="Gene3D" id="3.40.30.10">
    <property type="entry name" value="Glutaredoxin"/>
    <property type="match status" value="1"/>
</dbReference>
<dbReference type="GO" id="GO:0034599">
    <property type="term" value="P:cellular response to oxidative stress"/>
    <property type="evidence" value="ECO:0007669"/>
    <property type="project" value="EnsemblFungi"/>
</dbReference>
<dbReference type="InterPro" id="IPR036249">
    <property type="entry name" value="Thioredoxin-like_sf"/>
</dbReference>
<dbReference type="SUPFAM" id="SSF52833">
    <property type="entry name" value="Thioredoxin-like"/>
    <property type="match status" value="1"/>
</dbReference>
<dbReference type="PANTHER" id="PTHR46115">
    <property type="entry name" value="THIOREDOXIN-LIKE PROTEIN 1"/>
    <property type="match status" value="1"/>
</dbReference>
<sequence>MNRVGTRVTWRVGARRFQSSYATIPKLKTVKEFNDIVKTSSDKLSVVDFYATWCQPCKAMIPLMTKLIQENPTVNFYKVDVDESMELAQSCKITAMPSFLFLKDGKTLDKVIGANTMKLLENIDEFK</sequence>
<dbReference type="EMBL" id="HE650826">
    <property type="protein sequence ID" value="CCF59020.1"/>
    <property type="molecule type" value="Genomic_DNA"/>
</dbReference>